<proteinExistence type="predicted"/>
<evidence type="ECO:0000313" key="1">
    <source>
        <dbReference type="EMBL" id="SPK02064.1"/>
    </source>
</evidence>
<name>A0A2P9HB00_METED</name>
<dbReference type="EMBL" id="FP103043">
    <property type="protein sequence ID" value="SPK02064.1"/>
    <property type="molecule type" value="Genomic_DNA"/>
</dbReference>
<evidence type="ECO:0000313" key="2">
    <source>
        <dbReference type="Proteomes" id="UP000008070"/>
    </source>
</evidence>
<protein>
    <submittedName>
        <fullName evidence="1">Uncharacterized protein</fullName>
    </submittedName>
</protein>
<accession>A0A2P9HB00</accession>
<sequence length="251" mass="28396">MSEAKYLDRAREAGLYLQKFVRSKHDDFAEAFREMHPNQGWNGKGVREAHNAVAMLYHFTDEKFLNCRIPEDYGSPAALRSAVVELQGMMSVLKKEIENIKPSKKEFLAETVPIAHEHIEATLFAAEETLRQLDEAAFVLPSDPSSISAAITPSSMETIYQIANRFPDVVARLKKRRKGRSPLIIGDEYDVQYLFQALLSVPFLDVRPEEPTPSVAGGTGRADTLLELLSIRLDHMRRIQRRRGSFGRPLV</sequence>
<geneLocation type="plasmid" evidence="1 2">
    <name>p1METDI</name>
</geneLocation>
<dbReference type="RefSeq" id="WP_158021005.1">
    <property type="nucleotide sequence ID" value="NC_012987.1"/>
</dbReference>
<dbReference type="Proteomes" id="UP000008070">
    <property type="component" value="Plasmid p1METDI"/>
</dbReference>
<reference evidence="2" key="1">
    <citation type="journal article" date="2009" name="PLoS ONE">
        <title>Methylobacterium genome sequences: a reference blueprint to investigate microbial metabolism of C1 compounds from natural and industrial sources.</title>
        <authorList>
            <person name="Vuilleumier S."/>
            <person name="Chistoserdova L."/>
            <person name="Lee M.-C."/>
            <person name="Bringel F."/>
            <person name="Lajus A."/>
            <person name="Zhou Y."/>
            <person name="Gourion B."/>
            <person name="Barbe V."/>
            <person name="Chang J."/>
            <person name="Cruveiller S."/>
            <person name="Dossat C."/>
            <person name="Gillett W."/>
            <person name="Gruffaz C."/>
            <person name="Haugen E."/>
            <person name="Hourcade E."/>
            <person name="Levy R."/>
            <person name="Mangenot S."/>
            <person name="Muller E."/>
            <person name="Nadalig T."/>
            <person name="Pagni M."/>
            <person name="Penny C."/>
            <person name="Peyraud R."/>
            <person name="Robinson D.G."/>
            <person name="Roche D."/>
            <person name="Rouy Z."/>
            <person name="Saenampechek C."/>
            <person name="Salvignol G."/>
            <person name="Vallenet D."/>
            <person name="Wu Z."/>
            <person name="Marx C.J."/>
            <person name="Vorholt J.A."/>
            <person name="Olson M.V."/>
            <person name="Kaul R."/>
            <person name="Weissenbach J."/>
            <person name="Medigue C."/>
            <person name="Lidstrom M.E."/>
        </authorList>
    </citation>
    <scope>NUCLEOTIDE SEQUENCE [LARGE SCALE GENOMIC DNA]</scope>
    <source>
        <strain evidence="2">DSM 6343 / CIP 106787 / DM4</strain>
        <plasmid evidence="2">p1METDI</plasmid>
    </source>
</reference>
<dbReference type="AlphaFoldDB" id="A0A2P9HB00"/>
<dbReference type="Pfam" id="PF18742">
    <property type="entry name" value="DpnII-MboI"/>
    <property type="match status" value="1"/>
</dbReference>
<organism evidence="1 2">
    <name type="scientific">Methylorubrum extorquens (strain DSM 6343 / CIP 106787 / DM4)</name>
    <name type="common">Methylobacterium extorquens</name>
    <dbReference type="NCBI Taxonomy" id="661410"/>
    <lineage>
        <taxon>Bacteria</taxon>
        <taxon>Pseudomonadati</taxon>
        <taxon>Pseudomonadota</taxon>
        <taxon>Alphaproteobacteria</taxon>
        <taxon>Hyphomicrobiales</taxon>
        <taxon>Methylobacteriaceae</taxon>
        <taxon>Methylorubrum</taxon>
    </lineage>
</organism>
<dbReference type="GeneID" id="72993047"/>
<gene>
    <name evidence="1" type="ORF">METD_P1METDI91481D</name>
</gene>
<keyword evidence="1" id="KW-0614">Plasmid</keyword>